<dbReference type="InterPro" id="IPR037294">
    <property type="entry name" value="ABC_BtuC-like"/>
</dbReference>
<comment type="similarity">
    <text evidence="2">Belongs to the binding-protein-dependent transport system permease family. FecCD subfamily.</text>
</comment>
<protein>
    <submittedName>
        <fullName evidence="10">Iron ABC transporter permease</fullName>
    </submittedName>
</protein>
<dbReference type="Pfam" id="PF01032">
    <property type="entry name" value="FecCD"/>
    <property type="match status" value="1"/>
</dbReference>
<keyword evidence="7 9" id="KW-0472">Membrane</keyword>
<dbReference type="InterPro" id="IPR000522">
    <property type="entry name" value="ABC_transptr_permease_BtuC"/>
</dbReference>
<comment type="subcellular location">
    <subcellularLocation>
        <location evidence="1">Cell membrane</location>
        <topology evidence="1">Multi-pass membrane protein</topology>
    </subcellularLocation>
</comment>
<keyword evidence="11" id="KW-1185">Reference proteome</keyword>
<feature type="transmembrane region" description="Helical" evidence="9">
    <location>
        <begin position="224"/>
        <end position="241"/>
    </location>
</feature>
<keyword evidence="4" id="KW-1003">Cell membrane</keyword>
<dbReference type="SUPFAM" id="SSF81345">
    <property type="entry name" value="ABC transporter involved in vitamin B12 uptake, BtuC"/>
    <property type="match status" value="1"/>
</dbReference>
<accession>A0ABP9SNA2</accession>
<sequence>MLDETSPPRLRHHPRQRGLNRSGPGLERRRTPPARAGTGLAPRDQRREPAVVVPIGLAALFLVAAALVALAVGRYSVPLGHVVEILASRLAPFPNDASGTEQNVVLLVRMPRILLAALVGGGLALGGAALQAVFRNPLVSPEIIGVSAGASFGGALALLLGLESALLVTGSFAFGLLALATLFLITSGRGGTPMLMVVLGGVVTGSFFSALVALVTYVADPNTTLPAIVFWLLGSVATATYTKVLVAVIPILAGAVVLLALRWRINVLSLGDDDAAALGVRPRSLRWVVLLAVALIVAGAVAVSGAVSWVGLVIPHLARMWVGPDHRVLLPVSFLLGAAYIVLVDTVARTATAGEIPLGVLTALIGAPVFFLLLRRNRERIWESA</sequence>
<reference evidence="11" key="1">
    <citation type="journal article" date="2019" name="Int. J. Syst. Evol. Microbiol.">
        <title>The Global Catalogue of Microorganisms (GCM) 10K type strain sequencing project: providing services to taxonomists for standard genome sequencing and annotation.</title>
        <authorList>
            <consortium name="The Broad Institute Genomics Platform"/>
            <consortium name="The Broad Institute Genome Sequencing Center for Infectious Disease"/>
            <person name="Wu L."/>
            <person name="Ma J."/>
        </authorList>
    </citation>
    <scope>NUCLEOTIDE SEQUENCE [LARGE SCALE GENOMIC DNA]</scope>
    <source>
        <strain evidence="11">JCM 18514</strain>
    </source>
</reference>
<evidence type="ECO:0000256" key="5">
    <source>
        <dbReference type="ARBA" id="ARBA00022692"/>
    </source>
</evidence>
<name>A0ABP9SNA2_9MICC</name>
<feature type="transmembrane region" description="Helical" evidence="9">
    <location>
        <begin position="166"/>
        <end position="185"/>
    </location>
</feature>
<feature type="compositionally biased region" description="Basic residues" evidence="8">
    <location>
        <begin position="9"/>
        <end position="18"/>
    </location>
</feature>
<evidence type="ECO:0000313" key="10">
    <source>
        <dbReference type="EMBL" id="GAA5198868.1"/>
    </source>
</evidence>
<feature type="transmembrane region" description="Helical" evidence="9">
    <location>
        <begin position="326"/>
        <end position="344"/>
    </location>
</feature>
<dbReference type="RefSeq" id="WP_345451544.1">
    <property type="nucleotide sequence ID" value="NZ_BAABKK010000026.1"/>
</dbReference>
<evidence type="ECO:0000256" key="7">
    <source>
        <dbReference type="ARBA" id="ARBA00023136"/>
    </source>
</evidence>
<feature type="transmembrane region" description="Helical" evidence="9">
    <location>
        <begin position="197"/>
        <end position="218"/>
    </location>
</feature>
<feature type="region of interest" description="Disordered" evidence="8">
    <location>
        <begin position="1"/>
        <end position="43"/>
    </location>
</feature>
<feature type="transmembrane region" description="Helical" evidence="9">
    <location>
        <begin position="113"/>
        <end position="134"/>
    </location>
</feature>
<evidence type="ECO:0000313" key="11">
    <source>
        <dbReference type="Proteomes" id="UP001500200"/>
    </source>
</evidence>
<evidence type="ECO:0000256" key="8">
    <source>
        <dbReference type="SAM" id="MobiDB-lite"/>
    </source>
</evidence>
<evidence type="ECO:0000256" key="3">
    <source>
        <dbReference type="ARBA" id="ARBA00022448"/>
    </source>
</evidence>
<evidence type="ECO:0000256" key="6">
    <source>
        <dbReference type="ARBA" id="ARBA00022989"/>
    </source>
</evidence>
<dbReference type="EMBL" id="BAABKK010000026">
    <property type="protein sequence ID" value="GAA5198868.1"/>
    <property type="molecule type" value="Genomic_DNA"/>
</dbReference>
<feature type="transmembrane region" description="Helical" evidence="9">
    <location>
        <begin position="285"/>
        <end position="314"/>
    </location>
</feature>
<evidence type="ECO:0000256" key="4">
    <source>
        <dbReference type="ARBA" id="ARBA00022475"/>
    </source>
</evidence>
<feature type="transmembrane region" description="Helical" evidence="9">
    <location>
        <begin position="143"/>
        <end position="160"/>
    </location>
</feature>
<gene>
    <name evidence="10" type="ORF">GCM10023346_37230</name>
</gene>
<feature type="transmembrane region" description="Helical" evidence="9">
    <location>
        <begin position="50"/>
        <end position="72"/>
    </location>
</feature>
<dbReference type="CDD" id="cd06550">
    <property type="entry name" value="TM_ABC_iron-siderophores_like"/>
    <property type="match status" value="1"/>
</dbReference>
<proteinExistence type="inferred from homology"/>
<evidence type="ECO:0000256" key="2">
    <source>
        <dbReference type="ARBA" id="ARBA00007935"/>
    </source>
</evidence>
<keyword evidence="5 9" id="KW-0812">Transmembrane</keyword>
<evidence type="ECO:0000256" key="1">
    <source>
        <dbReference type="ARBA" id="ARBA00004651"/>
    </source>
</evidence>
<dbReference type="PANTHER" id="PTHR30472:SF70">
    <property type="entry name" value="MOLYBDATE IMPORT SYSTEM PERMEASE PROTEIN MOLB"/>
    <property type="match status" value="1"/>
</dbReference>
<keyword evidence="3" id="KW-0813">Transport</keyword>
<dbReference type="Gene3D" id="1.10.3470.10">
    <property type="entry name" value="ABC transporter involved in vitamin B12 uptake, BtuC"/>
    <property type="match status" value="1"/>
</dbReference>
<dbReference type="PANTHER" id="PTHR30472">
    <property type="entry name" value="FERRIC ENTEROBACTIN TRANSPORT SYSTEM PERMEASE PROTEIN"/>
    <property type="match status" value="1"/>
</dbReference>
<feature type="transmembrane region" description="Helical" evidence="9">
    <location>
        <begin position="356"/>
        <end position="374"/>
    </location>
</feature>
<keyword evidence="6 9" id="KW-1133">Transmembrane helix</keyword>
<comment type="caution">
    <text evidence="10">The sequence shown here is derived from an EMBL/GenBank/DDBJ whole genome shotgun (WGS) entry which is preliminary data.</text>
</comment>
<dbReference type="Proteomes" id="UP001500200">
    <property type="component" value="Unassembled WGS sequence"/>
</dbReference>
<evidence type="ECO:0000256" key="9">
    <source>
        <dbReference type="SAM" id="Phobius"/>
    </source>
</evidence>
<organism evidence="10 11">
    <name type="scientific">Arthrobacter gyeryongensis</name>
    <dbReference type="NCBI Taxonomy" id="1650592"/>
    <lineage>
        <taxon>Bacteria</taxon>
        <taxon>Bacillati</taxon>
        <taxon>Actinomycetota</taxon>
        <taxon>Actinomycetes</taxon>
        <taxon>Micrococcales</taxon>
        <taxon>Micrococcaceae</taxon>
        <taxon>Arthrobacter</taxon>
    </lineage>
</organism>